<gene>
    <name evidence="1" type="ORF">GCM10011322_39980</name>
</gene>
<evidence type="ECO:0000313" key="1">
    <source>
        <dbReference type="EMBL" id="GGK48981.1"/>
    </source>
</evidence>
<protein>
    <recommendedName>
        <fullName evidence="3">Teichuronopeptide biosynthesis TupA-like protein</fullName>
    </recommendedName>
</protein>
<sequence>MLDLERYVPTRVRARLKPLLHAARRARWAIDDELPARFVVRRQYRARNGVLPNLDDPRDLSEKICWMKLYGMSDLHRRCSDKLAVRDVLAERLGAERAASLLPALLLASKHPSDLVPEAIEAESFVVKTSHDCGTVIVVPSRERFDWEKARRTLERSLRRDFSKVFKERQYAGIRPRILVEEMLHGANGGPLDDYKVFCFSGEPCLVQVDTGRDTGHRQAFYDLDWRRMPVRRHFAPVETDVARPARLDEMIDVARALSAGFPFCRVDLYATRGGIAFGELSFTPDAGLGRFEPAAFERAMGDRLDLSALRAASAGARS</sequence>
<dbReference type="EMBL" id="BMMF01000013">
    <property type="protein sequence ID" value="GGK48981.1"/>
    <property type="molecule type" value="Genomic_DNA"/>
</dbReference>
<dbReference type="Pfam" id="PF14305">
    <property type="entry name" value="ATPgrasp_TupA"/>
    <property type="match status" value="1"/>
</dbReference>
<proteinExistence type="predicted"/>
<dbReference type="AlphaFoldDB" id="A0A917QHA6"/>
<reference evidence="1 2" key="1">
    <citation type="journal article" date="2014" name="Int. J. Syst. Evol. Microbiol.">
        <title>Complete genome sequence of Corynebacterium casei LMG S-19264T (=DSM 44701T), isolated from a smear-ripened cheese.</title>
        <authorList>
            <consortium name="US DOE Joint Genome Institute (JGI-PGF)"/>
            <person name="Walter F."/>
            <person name="Albersmeier A."/>
            <person name="Kalinowski J."/>
            <person name="Ruckert C."/>
        </authorList>
    </citation>
    <scope>NUCLEOTIDE SEQUENCE [LARGE SCALE GENOMIC DNA]</scope>
    <source>
        <strain evidence="1 2">CGMCC 1.9161</strain>
    </source>
</reference>
<dbReference type="Proteomes" id="UP000600449">
    <property type="component" value="Unassembled WGS sequence"/>
</dbReference>
<evidence type="ECO:0008006" key="3">
    <source>
        <dbReference type="Google" id="ProtNLM"/>
    </source>
</evidence>
<evidence type="ECO:0000313" key="2">
    <source>
        <dbReference type="Proteomes" id="UP000600449"/>
    </source>
</evidence>
<keyword evidence="2" id="KW-1185">Reference proteome</keyword>
<name>A0A917QHA6_9HYPH</name>
<accession>A0A917QHA6</accession>
<comment type="caution">
    <text evidence="1">The sequence shown here is derived from an EMBL/GenBank/DDBJ whole genome shotgun (WGS) entry which is preliminary data.</text>
</comment>
<organism evidence="1 2">
    <name type="scientific">Salinarimonas ramus</name>
    <dbReference type="NCBI Taxonomy" id="690164"/>
    <lineage>
        <taxon>Bacteria</taxon>
        <taxon>Pseudomonadati</taxon>
        <taxon>Pseudomonadota</taxon>
        <taxon>Alphaproteobacteria</taxon>
        <taxon>Hyphomicrobiales</taxon>
        <taxon>Salinarimonadaceae</taxon>
        <taxon>Salinarimonas</taxon>
    </lineage>
</organism>
<dbReference type="InterPro" id="IPR029465">
    <property type="entry name" value="ATPgrasp_TupA"/>
</dbReference>